<dbReference type="GO" id="GO:0008483">
    <property type="term" value="F:transaminase activity"/>
    <property type="evidence" value="ECO:0007669"/>
    <property type="project" value="UniProtKB-KW"/>
</dbReference>
<dbReference type="GO" id="GO:0016831">
    <property type="term" value="F:carboxy-lyase activity"/>
    <property type="evidence" value="ECO:0007669"/>
    <property type="project" value="UniProtKB-KW"/>
</dbReference>
<keyword evidence="8" id="KW-0808">Transferase</keyword>
<keyword evidence="4 6" id="KW-0663">Pyridoxal phosphate</keyword>
<sequence length="553" mass="60921">MQQGETRQPLVANQEALERIFHRPENEHSRMVLTKYMNQILFGLHDFLRENVGITEEIPLKTLSERFMSSRIAHSPVKKLTEVISEIIEELAPHAVNVSSPYFVGHMTSAIPFFMVHLNTIVTALNQNPVKLETSKVVSVYERQVLAKVHRLIFNRDEAFYQAHVQKPESTLGSFVEDGTLANLTALWVARNRLFPPSAGMAGVEQEGLAAAMGDRGIRRVRVLVSELCHYSIRKAAGVLGLGNSAVVPIAVDQNNRMSIPALRDTLAALRRDPETAVLAVIGIAGTTETGTVDPLGAIADLCREYGVHFHVDAAWGGPVLLSQRYGGLLQGIEKADSVTIDGHKQFYLPMSNGMVYFRDPAAMDAVAYHANYINRPGSVDLGIRSLVGSRSATALVLGSALDIMGAGGYALLIDHGIETARKFAALIRRRPMFELVTAPELNILTYRLVPEEYRDTGKGMSAEALARRTEALNRINVQLQRLQREAGNSFVSRTTLRRAGRPDTVVLRSVIMNPRTTPEILEAVLDEQEQIYRQRIAGVAECDPGWSGAMDA</sequence>
<keyword evidence="5 7" id="KW-0456">Lyase</keyword>
<keyword evidence="9" id="KW-1185">Reference proteome</keyword>
<comment type="similarity">
    <text evidence="2 7">Belongs to the group II decarboxylase family.</text>
</comment>
<evidence type="ECO:0000256" key="4">
    <source>
        <dbReference type="ARBA" id="ARBA00022898"/>
    </source>
</evidence>
<proteinExistence type="inferred from homology"/>
<dbReference type="InterPro" id="IPR015422">
    <property type="entry name" value="PyrdxlP-dep_Trfase_small"/>
</dbReference>
<dbReference type="Proteomes" id="UP001165427">
    <property type="component" value="Unassembled WGS sequence"/>
</dbReference>
<feature type="modified residue" description="N6-(pyridoxal phosphate)lysine" evidence="6">
    <location>
        <position position="345"/>
    </location>
</feature>
<dbReference type="GO" id="GO:0030170">
    <property type="term" value="F:pyridoxal phosphate binding"/>
    <property type="evidence" value="ECO:0007669"/>
    <property type="project" value="InterPro"/>
</dbReference>
<accession>A0AA41R1X5</accession>
<evidence type="ECO:0000256" key="5">
    <source>
        <dbReference type="ARBA" id="ARBA00023239"/>
    </source>
</evidence>
<comment type="cofactor">
    <cofactor evidence="1 6 7">
        <name>pyridoxal 5'-phosphate</name>
        <dbReference type="ChEBI" id="CHEBI:597326"/>
    </cofactor>
</comment>
<keyword evidence="3" id="KW-0210">Decarboxylase</keyword>
<dbReference type="RefSeq" id="WP_246907267.1">
    <property type="nucleotide sequence ID" value="NZ_JALJRB010000010.1"/>
</dbReference>
<dbReference type="GO" id="GO:0019752">
    <property type="term" value="P:carboxylic acid metabolic process"/>
    <property type="evidence" value="ECO:0007669"/>
    <property type="project" value="InterPro"/>
</dbReference>
<keyword evidence="8" id="KW-0032">Aminotransferase</keyword>
<dbReference type="PANTHER" id="PTHR45677:SF8">
    <property type="entry name" value="CYSTEINE SULFINIC ACID DECARBOXYLASE"/>
    <property type="match status" value="1"/>
</dbReference>
<evidence type="ECO:0000313" key="9">
    <source>
        <dbReference type="Proteomes" id="UP001165427"/>
    </source>
</evidence>
<dbReference type="Gene3D" id="3.90.1150.10">
    <property type="entry name" value="Aspartate Aminotransferase, domain 1"/>
    <property type="match status" value="1"/>
</dbReference>
<dbReference type="Gene3D" id="3.40.640.10">
    <property type="entry name" value="Type I PLP-dependent aspartate aminotransferase-like (Major domain)"/>
    <property type="match status" value="1"/>
</dbReference>
<evidence type="ECO:0000256" key="7">
    <source>
        <dbReference type="RuleBase" id="RU000382"/>
    </source>
</evidence>
<evidence type="ECO:0000256" key="3">
    <source>
        <dbReference type="ARBA" id="ARBA00022793"/>
    </source>
</evidence>
<evidence type="ECO:0000256" key="1">
    <source>
        <dbReference type="ARBA" id="ARBA00001933"/>
    </source>
</evidence>
<dbReference type="Pfam" id="PF00282">
    <property type="entry name" value="Pyridoxal_deC"/>
    <property type="match status" value="1"/>
</dbReference>
<gene>
    <name evidence="8" type="ORF">MRX98_10890</name>
</gene>
<name>A0AA41R1X5_9BACT</name>
<comment type="caution">
    <text evidence="8">The sequence shown here is derived from an EMBL/GenBank/DDBJ whole genome shotgun (WGS) entry which is preliminary data.</text>
</comment>
<dbReference type="InterPro" id="IPR002129">
    <property type="entry name" value="PyrdxlP-dep_de-COase"/>
</dbReference>
<dbReference type="AlphaFoldDB" id="A0AA41R1X5"/>
<dbReference type="SUPFAM" id="SSF53383">
    <property type="entry name" value="PLP-dependent transferases"/>
    <property type="match status" value="1"/>
</dbReference>
<organism evidence="8 9">
    <name type="scientific">Desulfatitalea alkaliphila</name>
    <dbReference type="NCBI Taxonomy" id="2929485"/>
    <lineage>
        <taxon>Bacteria</taxon>
        <taxon>Pseudomonadati</taxon>
        <taxon>Thermodesulfobacteriota</taxon>
        <taxon>Desulfobacteria</taxon>
        <taxon>Desulfobacterales</taxon>
        <taxon>Desulfosarcinaceae</taxon>
        <taxon>Desulfatitalea</taxon>
    </lineage>
</organism>
<dbReference type="EMBL" id="JALJRB010000010">
    <property type="protein sequence ID" value="MCJ8501079.1"/>
    <property type="molecule type" value="Genomic_DNA"/>
</dbReference>
<reference evidence="8" key="1">
    <citation type="submission" date="2022-04" db="EMBL/GenBank/DDBJ databases">
        <title>Desulfatitalea alkaliphila sp. nov., a novel anaerobic sulfate-reducing bacterium isolated from terrestrial mud volcano, Taman Peninsula, Russia.</title>
        <authorList>
            <person name="Khomyakova M.A."/>
            <person name="Merkel A.Y."/>
            <person name="Slobodkin A.I."/>
        </authorList>
    </citation>
    <scope>NUCLEOTIDE SEQUENCE</scope>
    <source>
        <strain evidence="8">M08but</strain>
    </source>
</reference>
<dbReference type="InterPro" id="IPR015424">
    <property type="entry name" value="PyrdxlP-dep_Trfase"/>
</dbReference>
<evidence type="ECO:0000313" key="8">
    <source>
        <dbReference type="EMBL" id="MCJ8501079.1"/>
    </source>
</evidence>
<evidence type="ECO:0000256" key="2">
    <source>
        <dbReference type="ARBA" id="ARBA00009533"/>
    </source>
</evidence>
<evidence type="ECO:0000256" key="6">
    <source>
        <dbReference type="PIRSR" id="PIRSR602129-50"/>
    </source>
</evidence>
<dbReference type="GO" id="GO:0005737">
    <property type="term" value="C:cytoplasm"/>
    <property type="evidence" value="ECO:0007669"/>
    <property type="project" value="TreeGrafter"/>
</dbReference>
<dbReference type="InterPro" id="IPR015421">
    <property type="entry name" value="PyrdxlP-dep_Trfase_major"/>
</dbReference>
<protein>
    <submittedName>
        <fullName evidence="8">Aminotransferase class V-fold PLP-dependent enzyme</fullName>
    </submittedName>
</protein>
<dbReference type="PANTHER" id="PTHR45677">
    <property type="entry name" value="GLUTAMATE DECARBOXYLASE-RELATED"/>
    <property type="match status" value="1"/>
</dbReference>